<dbReference type="PANTHER" id="PTHR30532:SF24">
    <property type="entry name" value="FERRIC ENTEROBACTIN-BINDING PERIPLASMIC PROTEIN FEPB"/>
    <property type="match status" value="1"/>
</dbReference>
<dbReference type="CDD" id="cd01146">
    <property type="entry name" value="FhuD"/>
    <property type="match status" value="1"/>
</dbReference>
<dbReference type="Pfam" id="PF01497">
    <property type="entry name" value="Peripla_BP_2"/>
    <property type="match status" value="1"/>
</dbReference>
<dbReference type="EMBL" id="JBHTMN010000011">
    <property type="protein sequence ID" value="MFD1383654.1"/>
    <property type="molecule type" value="Genomic_DNA"/>
</dbReference>
<dbReference type="RefSeq" id="WP_377367124.1">
    <property type="nucleotide sequence ID" value="NZ_JBHTMN010000011.1"/>
</dbReference>
<feature type="domain" description="Fe/B12 periplasmic-binding" evidence="6">
    <location>
        <begin position="53"/>
        <end position="321"/>
    </location>
</feature>
<keyword evidence="8" id="KW-1185">Reference proteome</keyword>
<evidence type="ECO:0000256" key="2">
    <source>
        <dbReference type="ARBA" id="ARBA00008814"/>
    </source>
</evidence>
<protein>
    <submittedName>
        <fullName evidence="7">Iron-siderophore ABC transporter substrate-binding protein</fullName>
    </submittedName>
</protein>
<keyword evidence="5" id="KW-0732">Signal</keyword>
<dbReference type="PROSITE" id="PS50983">
    <property type="entry name" value="FE_B12_PBP"/>
    <property type="match status" value="1"/>
</dbReference>
<comment type="caution">
    <text evidence="7">The sequence shown here is derived from an EMBL/GenBank/DDBJ whole genome shotgun (WGS) entry which is preliminary data.</text>
</comment>
<dbReference type="SUPFAM" id="SSF53807">
    <property type="entry name" value="Helical backbone' metal receptor"/>
    <property type="match status" value="1"/>
</dbReference>
<comment type="similarity">
    <text evidence="2">Belongs to the bacterial solute-binding protein 8 family.</text>
</comment>
<keyword evidence="4" id="KW-0408">Iron</keyword>
<proteinExistence type="inferred from homology"/>
<evidence type="ECO:0000259" key="6">
    <source>
        <dbReference type="PROSITE" id="PS50983"/>
    </source>
</evidence>
<evidence type="ECO:0000313" key="8">
    <source>
        <dbReference type="Proteomes" id="UP001597059"/>
    </source>
</evidence>
<keyword evidence="4" id="KW-0410">Iron transport</keyword>
<evidence type="ECO:0000256" key="5">
    <source>
        <dbReference type="ARBA" id="ARBA00022729"/>
    </source>
</evidence>
<evidence type="ECO:0000256" key="3">
    <source>
        <dbReference type="ARBA" id="ARBA00022448"/>
    </source>
</evidence>
<dbReference type="PANTHER" id="PTHR30532">
    <property type="entry name" value="IRON III DICITRATE-BINDING PERIPLASMIC PROTEIN"/>
    <property type="match status" value="1"/>
</dbReference>
<evidence type="ECO:0000313" key="7">
    <source>
        <dbReference type="EMBL" id="MFD1383654.1"/>
    </source>
</evidence>
<keyword evidence="3" id="KW-0813">Transport</keyword>
<dbReference type="InterPro" id="IPR002491">
    <property type="entry name" value="ABC_transptr_periplasmic_BD"/>
</dbReference>
<evidence type="ECO:0000256" key="1">
    <source>
        <dbReference type="ARBA" id="ARBA00004196"/>
    </source>
</evidence>
<dbReference type="Gene3D" id="3.40.50.1980">
    <property type="entry name" value="Nitrogenase molybdenum iron protein domain"/>
    <property type="match status" value="2"/>
</dbReference>
<evidence type="ECO:0000256" key="4">
    <source>
        <dbReference type="ARBA" id="ARBA00022496"/>
    </source>
</evidence>
<reference evidence="8" key="1">
    <citation type="journal article" date="2019" name="Int. J. Syst. Evol. Microbiol.">
        <title>The Global Catalogue of Microorganisms (GCM) 10K type strain sequencing project: providing services to taxonomists for standard genome sequencing and annotation.</title>
        <authorList>
            <consortium name="The Broad Institute Genomics Platform"/>
            <consortium name="The Broad Institute Genome Sequencing Center for Infectious Disease"/>
            <person name="Wu L."/>
            <person name="Ma J."/>
        </authorList>
    </citation>
    <scope>NUCLEOTIDE SEQUENCE [LARGE SCALE GENOMIC DNA]</scope>
    <source>
        <strain evidence="8">JCM 30774</strain>
    </source>
</reference>
<accession>A0ABW4B1E8</accession>
<sequence>MIMTFKAIKTLHIPRYLLAALGLLCSMWSMATEYPLTLEHKFGTSVIPEQPTRVATVDWGGGDNLLALGYQPLTVRYWFGDNEKGVWPWAQPYLNSTPEVIRGELNYEQIAKTNPDVIIAIRSGISKEDYQQLSKIAPVVAAPKGVGMYMLTWEERAQIVAKVVNKEQEAADLIASIKTKIQNVKQGHPDWPNKTLAMATYWNGSVGVYSHEDVTVRLKTELGLQVDPSIQALSEKGSFYTTISEEQLPLLDADVLFWYTGEGAKEKIESLVLRPHLRAYKEGREIFLSTSSNLNGAISYGSLLSLPVAIDTLVPLIEQAIDGDPNTPVMATP</sequence>
<comment type="subcellular location">
    <subcellularLocation>
        <location evidence="1">Cell envelope</location>
    </subcellularLocation>
</comment>
<dbReference type="InterPro" id="IPR051313">
    <property type="entry name" value="Bact_iron-sidero_bind"/>
</dbReference>
<organism evidence="7 8">
    <name type="scientific">Rhodanobacter aciditrophus</name>
    <dbReference type="NCBI Taxonomy" id="1623218"/>
    <lineage>
        <taxon>Bacteria</taxon>
        <taxon>Pseudomonadati</taxon>
        <taxon>Pseudomonadota</taxon>
        <taxon>Gammaproteobacteria</taxon>
        <taxon>Lysobacterales</taxon>
        <taxon>Rhodanobacteraceae</taxon>
        <taxon>Rhodanobacter</taxon>
    </lineage>
</organism>
<name>A0ABW4B1E8_9GAMM</name>
<dbReference type="Proteomes" id="UP001597059">
    <property type="component" value="Unassembled WGS sequence"/>
</dbReference>
<keyword evidence="4" id="KW-0406">Ion transport</keyword>
<gene>
    <name evidence="7" type="ORF">ACFQ45_09765</name>
</gene>